<dbReference type="InterPro" id="IPR011944">
    <property type="entry name" value="Steroid_delta5-4_isomerase"/>
</dbReference>
<dbReference type="eggNOG" id="COG4319">
    <property type="taxonomic scope" value="Bacteria"/>
</dbReference>
<dbReference type="Pfam" id="PF14534">
    <property type="entry name" value="DUF4440"/>
    <property type="match status" value="1"/>
</dbReference>
<dbReference type="STRING" id="886293.Sinac_2817"/>
<dbReference type="Proteomes" id="UP000010798">
    <property type="component" value="Chromosome"/>
</dbReference>
<name>L0DCK2_SINAD</name>
<evidence type="ECO:0000259" key="1">
    <source>
        <dbReference type="Pfam" id="PF14534"/>
    </source>
</evidence>
<dbReference type="InterPro" id="IPR027843">
    <property type="entry name" value="DUF4440"/>
</dbReference>
<sequence>MRPVSRWFGVLVLGVCQGSGAQETVKSGKDAPATARVAAPAASQADDAKAIATLIASFTKAFNAGDAVAAAATYSEEALVVDEQGKRTEGRAAVRDQLAASFADNPGSTIAIKVDALRFLGPDTALEEGQTTITPDGARGVPEVTHFTVVYVKRDGHWLQSAVRDEIRHDLTPHDRLKELEWLVGDWINESQDAVVHTACKWADNGNFLIREFTMKTHGQPILSGTQRIGWDPVRGQFKTWIFDTEGGFGEGYWTRNGDEWVIKAEGVQQDGRHASVTNILKRLGKDRASWQSVDRTLGGIAVPGIDEFTLVRKPPEAGK</sequence>
<reference evidence="2 3" key="1">
    <citation type="submission" date="2012-02" db="EMBL/GenBank/DDBJ databases">
        <title>Complete sequence of chromosome of Singulisphaera acidiphila DSM 18658.</title>
        <authorList>
            <consortium name="US DOE Joint Genome Institute (JGI-PGF)"/>
            <person name="Lucas S."/>
            <person name="Copeland A."/>
            <person name="Lapidus A."/>
            <person name="Glavina del Rio T."/>
            <person name="Dalin E."/>
            <person name="Tice H."/>
            <person name="Bruce D."/>
            <person name="Goodwin L."/>
            <person name="Pitluck S."/>
            <person name="Peters L."/>
            <person name="Ovchinnikova G."/>
            <person name="Chertkov O."/>
            <person name="Kyrpides N."/>
            <person name="Mavromatis K."/>
            <person name="Ivanova N."/>
            <person name="Brettin T."/>
            <person name="Detter J.C."/>
            <person name="Han C."/>
            <person name="Larimer F."/>
            <person name="Land M."/>
            <person name="Hauser L."/>
            <person name="Markowitz V."/>
            <person name="Cheng J.-F."/>
            <person name="Hugenholtz P."/>
            <person name="Woyke T."/>
            <person name="Wu D."/>
            <person name="Tindall B."/>
            <person name="Pomrenke H."/>
            <person name="Brambilla E."/>
            <person name="Klenk H.-P."/>
            <person name="Eisen J.A."/>
        </authorList>
    </citation>
    <scope>NUCLEOTIDE SEQUENCE [LARGE SCALE GENOMIC DNA]</scope>
    <source>
        <strain evidence="3">ATCC BAA-1392 / DSM 18658 / VKM B-2454 / MOB10</strain>
    </source>
</reference>
<dbReference type="Gene3D" id="3.10.450.50">
    <property type="match status" value="1"/>
</dbReference>
<dbReference type="SUPFAM" id="SSF54427">
    <property type="entry name" value="NTF2-like"/>
    <property type="match status" value="1"/>
</dbReference>
<dbReference type="NCBIfam" id="TIGR02246">
    <property type="entry name" value="SgcJ/EcaC family oxidoreductase"/>
    <property type="match status" value="1"/>
</dbReference>
<feature type="domain" description="DUF4440" evidence="1">
    <location>
        <begin position="51"/>
        <end position="159"/>
    </location>
</feature>
<dbReference type="InterPro" id="IPR032710">
    <property type="entry name" value="NTF2-like_dom_sf"/>
</dbReference>
<dbReference type="OrthoDB" id="263788at2"/>
<accession>L0DCK2</accession>
<organism evidence="2 3">
    <name type="scientific">Singulisphaera acidiphila (strain ATCC BAA-1392 / DSM 18658 / VKM B-2454 / MOB10)</name>
    <dbReference type="NCBI Taxonomy" id="886293"/>
    <lineage>
        <taxon>Bacteria</taxon>
        <taxon>Pseudomonadati</taxon>
        <taxon>Planctomycetota</taxon>
        <taxon>Planctomycetia</taxon>
        <taxon>Isosphaerales</taxon>
        <taxon>Isosphaeraceae</taxon>
        <taxon>Singulisphaera</taxon>
    </lineage>
</organism>
<protein>
    <recommendedName>
        <fullName evidence="1">DUF4440 domain-containing protein</fullName>
    </recommendedName>
</protein>
<dbReference type="EMBL" id="CP003364">
    <property type="protein sequence ID" value="AGA27109.1"/>
    <property type="molecule type" value="Genomic_DNA"/>
</dbReference>
<proteinExistence type="predicted"/>
<dbReference type="RefSeq" id="WP_015246259.1">
    <property type="nucleotide sequence ID" value="NC_019892.1"/>
</dbReference>
<dbReference type="KEGG" id="saci:Sinac_2817"/>
<gene>
    <name evidence="2" type="ordered locus">Sinac_2817</name>
</gene>
<evidence type="ECO:0000313" key="2">
    <source>
        <dbReference type="EMBL" id="AGA27109.1"/>
    </source>
</evidence>
<evidence type="ECO:0000313" key="3">
    <source>
        <dbReference type="Proteomes" id="UP000010798"/>
    </source>
</evidence>
<dbReference type="AlphaFoldDB" id="L0DCK2"/>
<keyword evidence="3" id="KW-1185">Reference proteome</keyword>
<dbReference type="HOGENOM" id="CLU_062216_0_0_0"/>